<gene>
    <name evidence="1" type="ORF">MILVUS5_LOCUS28931</name>
</gene>
<name>A0ACB0L2D8_TRIPR</name>
<dbReference type="EMBL" id="CASHSV030000409">
    <property type="protein sequence ID" value="CAJ2663529.1"/>
    <property type="molecule type" value="Genomic_DNA"/>
</dbReference>
<evidence type="ECO:0000313" key="1">
    <source>
        <dbReference type="EMBL" id="CAJ2663529.1"/>
    </source>
</evidence>
<proteinExistence type="predicted"/>
<dbReference type="Proteomes" id="UP001177021">
    <property type="component" value="Unassembled WGS sequence"/>
</dbReference>
<evidence type="ECO:0000313" key="2">
    <source>
        <dbReference type="Proteomes" id="UP001177021"/>
    </source>
</evidence>
<keyword evidence="2" id="KW-1185">Reference proteome</keyword>
<organism evidence="1 2">
    <name type="scientific">Trifolium pratense</name>
    <name type="common">Red clover</name>
    <dbReference type="NCBI Taxonomy" id="57577"/>
    <lineage>
        <taxon>Eukaryota</taxon>
        <taxon>Viridiplantae</taxon>
        <taxon>Streptophyta</taxon>
        <taxon>Embryophyta</taxon>
        <taxon>Tracheophyta</taxon>
        <taxon>Spermatophyta</taxon>
        <taxon>Magnoliopsida</taxon>
        <taxon>eudicotyledons</taxon>
        <taxon>Gunneridae</taxon>
        <taxon>Pentapetalae</taxon>
        <taxon>rosids</taxon>
        <taxon>fabids</taxon>
        <taxon>Fabales</taxon>
        <taxon>Fabaceae</taxon>
        <taxon>Papilionoideae</taxon>
        <taxon>50 kb inversion clade</taxon>
        <taxon>NPAAA clade</taxon>
        <taxon>Hologalegina</taxon>
        <taxon>IRL clade</taxon>
        <taxon>Trifolieae</taxon>
        <taxon>Trifolium</taxon>
    </lineage>
</organism>
<protein>
    <submittedName>
        <fullName evidence="1">Uncharacterized protein</fullName>
    </submittedName>
</protein>
<reference evidence="1" key="1">
    <citation type="submission" date="2023-10" db="EMBL/GenBank/DDBJ databases">
        <authorList>
            <person name="Rodriguez Cubillos JULIANA M."/>
            <person name="De Vega J."/>
        </authorList>
    </citation>
    <scope>NUCLEOTIDE SEQUENCE</scope>
</reference>
<comment type="caution">
    <text evidence="1">The sequence shown here is derived from an EMBL/GenBank/DDBJ whole genome shotgun (WGS) entry which is preliminary data.</text>
</comment>
<sequence>MEGFSVKSLYIFLDSVLLHHEQRSPIEYFGFKHIWKSGVRSMVSAIAWQLFLDRIPTRDNLRLRGVIRPEEERCPVCTAEVETSQHLFLHCRFAAGIWYKLTRWLGVVTILPPILCVVSE</sequence>
<accession>A0ACB0L2D8</accession>